<feature type="region of interest" description="Disordered" evidence="1">
    <location>
        <begin position="590"/>
        <end position="622"/>
    </location>
</feature>
<dbReference type="InterPro" id="IPR056711">
    <property type="entry name" value="DUF7809"/>
</dbReference>
<dbReference type="GO" id="GO:0045121">
    <property type="term" value="C:membrane raft"/>
    <property type="evidence" value="ECO:0007669"/>
    <property type="project" value="TreeGrafter"/>
</dbReference>
<evidence type="ECO:0000256" key="1">
    <source>
        <dbReference type="SAM" id="MobiDB-lite"/>
    </source>
</evidence>
<name>G0NHV8_CAEBE</name>
<sequence>MLPLSYIHVLNKYTSAEVLETLEDTEEDYDKSRIISIGTCKEDVMKELDKFRNFPGCLQKFGPKVRSYQLPPIIFKCSVGGKKIRKFIYKQDAFNCLMQQLPLDGPNKLISEIVGSICEAYLKLKEAKLFNGECELVEYNINDFEHLNYEFKLALEKTKDMVIHERFVQDYNFNDRILQKLESAIGEVGPGQSVDSILDNQQIAKLKGSEKMVVIRQVETLIDGMEMFIKGHANYFSPDEGTKSIISISPIRIWRENKEEAFCFAEEIHRNLSKLCQEDMDDEIEEMCGSMPLADINFERLTPYFKEHVEEYWDSPLYDTDAWLNNRVLFLDNTKQFIEEHPRYFTQFKNPRALQVRVFMDDNQEPFCLSREVFRALLQSNCNEKPFLDKLEDHGLQDQLFTVSYEDFEELIPVGFKDLINEKPPLLLIKTPIMRTKNRAIFIPSYDGQYCILVADAFLEILRWLISDKNFFEETKYQSDSWKKLDKALYLTLKAVDQKFVTNKTAPSFVDVTKLERAKEMLRDVLRDEFEMKNPNEVMIENPVEEEDLNKQEEIEEILNDSIDRNNNEGMLDVPMNNEETSNDVVVSNDEETVNNEESSNTEVQSNVDNASDDRKTPVNSTSELKTIIMQGLNEWLPNLEAHLERELDIDNKARIDEMTFGEKYEGLEYCLLLAVLEKLPQFSSWLKEEKARPRKPVFLESSS</sequence>
<dbReference type="Pfam" id="PF25100">
    <property type="entry name" value="DUF7809"/>
    <property type="match status" value="1"/>
</dbReference>
<evidence type="ECO:0000313" key="4">
    <source>
        <dbReference type="Proteomes" id="UP000008068"/>
    </source>
</evidence>
<feature type="domain" description="DUF7809" evidence="2">
    <location>
        <begin position="87"/>
        <end position="238"/>
    </location>
</feature>
<evidence type="ECO:0000313" key="3">
    <source>
        <dbReference type="EMBL" id="EGT31465.1"/>
    </source>
</evidence>
<evidence type="ECO:0000259" key="2">
    <source>
        <dbReference type="Pfam" id="PF25100"/>
    </source>
</evidence>
<dbReference type="GO" id="GO:0045087">
    <property type="term" value="P:innate immune response"/>
    <property type="evidence" value="ECO:0007669"/>
    <property type="project" value="TreeGrafter"/>
</dbReference>
<dbReference type="AlphaFoldDB" id="G0NHV8"/>
<organism evidence="4">
    <name type="scientific">Caenorhabditis brenneri</name>
    <name type="common">Nematode worm</name>
    <dbReference type="NCBI Taxonomy" id="135651"/>
    <lineage>
        <taxon>Eukaryota</taxon>
        <taxon>Metazoa</taxon>
        <taxon>Ecdysozoa</taxon>
        <taxon>Nematoda</taxon>
        <taxon>Chromadorea</taxon>
        <taxon>Rhabditida</taxon>
        <taxon>Rhabditina</taxon>
        <taxon>Rhabditomorpha</taxon>
        <taxon>Rhabditoidea</taxon>
        <taxon>Rhabditidae</taxon>
        <taxon>Peloderinae</taxon>
        <taxon>Caenorhabditis</taxon>
    </lineage>
</organism>
<proteinExistence type="predicted"/>
<dbReference type="InParanoid" id="G0NHV8"/>
<dbReference type="HOGENOM" id="CLU_024417_0_0_1"/>
<reference evidence="4" key="1">
    <citation type="submission" date="2011-07" db="EMBL/GenBank/DDBJ databases">
        <authorList>
            <consortium name="Caenorhabditis brenneri Sequencing and Analysis Consortium"/>
            <person name="Wilson R.K."/>
        </authorList>
    </citation>
    <scope>NUCLEOTIDE SEQUENCE [LARGE SCALE GENOMIC DNA]</scope>
    <source>
        <strain evidence="4">PB2801</strain>
    </source>
</reference>
<gene>
    <name evidence="3" type="ORF">CAEBREN_17962</name>
</gene>
<dbReference type="EMBL" id="GL379886">
    <property type="protein sequence ID" value="EGT31465.1"/>
    <property type="molecule type" value="Genomic_DNA"/>
</dbReference>
<feature type="compositionally biased region" description="Low complexity" evidence="1">
    <location>
        <begin position="596"/>
        <end position="608"/>
    </location>
</feature>
<keyword evidence="4" id="KW-1185">Reference proteome</keyword>
<dbReference type="PANTHER" id="PTHR21447">
    <property type="entry name" value="RING-TYPE DOMAIN-CONTAINING PROTEIN-RELATED"/>
    <property type="match status" value="1"/>
</dbReference>
<protein>
    <recommendedName>
        <fullName evidence="2">DUF7809 domain-containing protein</fullName>
    </recommendedName>
</protein>
<dbReference type="Proteomes" id="UP000008068">
    <property type="component" value="Unassembled WGS sequence"/>
</dbReference>
<dbReference type="PANTHER" id="PTHR21447:SF13">
    <property type="entry name" value="RING-TYPE DOMAIN-CONTAINING PROTEIN"/>
    <property type="match status" value="1"/>
</dbReference>
<accession>G0NHV8</accession>